<evidence type="ECO:0000256" key="3">
    <source>
        <dbReference type="ARBA" id="ARBA00022801"/>
    </source>
</evidence>
<evidence type="ECO:0000256" key="2">
    <source>
        <dbReference type="ARBA" id="ARBA00022723"/>
    </source>
</evidence>
<dbReference type="InterPro" id="IPR029052">
    <property type="entry name" value="Metallo-depent_PP-like"/>
</dbReference>
<dbReference type="PANTHER" id="PTHR31302">
    <property type="entry name" value="TRANSMEMBRANE PROTEIN WITH METALLOPHOSPHOESTERASE DOMAIN-RELATED"/>
    <property type="match status" value="1"/>
</dbReference>
<dbReference type="InterPro" id="IPR051158">
    <property type="entry name" value="Metallophosphoesterase_sf"/>
</dbReference>
<dbReference type="KEGG" id="bayd:BSPP4475_11590"/>
<evidence type="ECO:0000256" key="1">
    <source>
        <dbReference type="ARBA" id="ARBA00001968"/>
    </source>
</evidence>
<dbReference type="CDD" id="cd07385">
    <property type="entry name" value="MPP_YkuE_C"/>
    <property type="match status" value="1"/>
</dbReference>
<evidence type="ECO:0000313" key="7">
    <source>
        <dbReference type="Proteomes" id="UP001189619"/>
    </source>
</evidence>
<dbReference type="Pfam" id="PF00149">
    <property type="entry name" value="Metallophos"/>
    <property type="match status" value="1"/>
</dbReference>
<keyword evidence="7" id="KW-1185">Reference proteome</keyword>
<dbReference type="Proteomes" id="UP001189619">
    <property type="component" value="Chromosome"/>
</dbReference>
<feature type="domain" description="Calcineurin-like phosphoesterase" evidence="5">
    <location>
        <begin position="50"/>
        <end position="212"/>
    </location>
</feature>
<comment type="similarity">
    <text evidence="4">Belongs to the metallophosphoesterase superfamily.</text>
</comment>
<proteinExistence type="inferred from homology"/>
<organism evidence="6 7">
    <name type="scientific">Brevibacillus aydinogluensis</name>
    <dbReference type="NCBI Taxonomy" id="927786"/>
    <lineage>
        <taxon>Bacteria</taxon>
        <taxon>Bacillati</taxon>
        <taxon>Bacillota</taxon>
        <taxon>Bacilli</taxon>
        <taxon>Bacillales</taxon>
        <taxon>Paenibacillaceae</taxon>
        <taxon>Brevibacillus</taxon>
    </lineage>
</organism>
<gene>
    <name evidence="6" type="ORF">BSPP4475_11590</name>
</gene>
<dbReference type="FunFam" id="3.60.21.10:FF:000028">
    <property type="entry name" value="Putative metallophosphoesterase"/>
    <property type="match status" value="1"/>
</dbReference>
<evidence type="ECO:0000259" key="5">
    <source>
        <dbReference type="Pfam" id="PF00149"/>
    </source>
</evidence>
<evidence type="ECO:0000313" key="6">
    <source>
        <dbReference type="EMBL" id="CAJ1002961.1"/>
    </source>
</evidence>
<dbReference type="SUPFAM" id="SSF56300">
    <property type="entry name" value="Metallo-dependent phosphatases"/>
    <property type="match status" value="1"/>
</dbReference>
<dbReference type="Gene3D" id="3.60.21.10">
    <property type="match status" value="1"/>
</dbReference>
<dbReference type="AlphaFoldDB" id="A0AA48MAK5"/>
<dbReference type="GO" id="GO:0008758">
    <property type="term" value="F:UDP-2,3-diacylglucosamine hydrolase activity"/>
    <property type="evidence" value="ECO:0007669"/>
    <property type="project" value="TreeGrafter"/>
</dbReference>
<reference evidence="6" key="1">
    <citation type="submission" date="2023-07" db="EMBL/GenBank/DDBJ databases">
        <authorList>
            <person name="Ivanov I."/>
            <person name="Teneva D."/>
            <person name="Stoikov I."/>
        </authorList>
    </citation>
    <scope>NUCLEOTIDE SEQUENCE</scope>
    <source>
        <strain evidence="6">4475</strain>
    </source>
</reference>
<name>A0AA48MAK5_9BACL</name>
<comment type="cofactor">
    <cofactor evidence="1">
        <name>a divalent metal cation</name>
        <dbReference type="ChEBI" id="CHEBI:60240"/>
    </cofactor>
</comment>
<keyword evidence="2" id="KW-0479">Metal-binding</keyword>
<dbReference type="GO" id="GO:0009245">
    <property type="term" value="P:lipid A biosynthetic process"/>
    <property type="evidence" value="ECO:0007669"/>
    <property type="project" value="TreeGrafter"/>
</dbReference>
<keyword evidence="3" id="KW-0378">Hydrolase</keyword>
<sequence>MTKGMHWLLGLLGVGALCGAYGYGWERHQLEVVSLSITLPDWPQVLKGVRLVHFSDTHLGPYWGLEQLQRVVDVINREKPDLICFTGDLVDESTRLLSAAVPMLRGLQAPLGKFAVLGNHDWRYGQQDVIHQALVDADFQVLDNRHVRTEYKGAGLYVAGVDDVLHGTPDVQAALAGIAPGEPVILLVHEPDFADVAARHHVHLQLSGHSHGGQVRLPLIGHVLTPPLGQKYVSGLMQAGERKMPVYTSRGLGTTILPVRFLCRPEVTVLTLV</sequence>
<dbReference type="EMBL" id="OY569118">
    <property type="protein sequence ID" value="CAJ1002961.1"/>
    <property type="molecule type" value="Genomic_DNA"/>
</dbReference>
<dbReference type="PANTHER" id="PTHR31302:SF25">
    <property type="entry name" value="PHOSPHOESTERASE"/>
    <property type="match status" value="1"/>
</dbReference>
<dbReference type="GO" id="GO:0046872">
    <property type="term" value="F:metal ion binding"/>
    <property type="evidence" value="ECO:0007669"/>
    <property type="project" value="UniProtKB-KW"/>
</dbReference>
<accession>A0AA48MAK5</accession>
<protein>
    <submittedName>
        <fullName evidence="6">Metallophosphoesterase</fullName>
    </submittedName>
</protein>
<dbReference type="RefSeq" id="WP_230076854.1">
    <property type="nucleotide sequence ID" value="NZ_JAUSVZ010000004.1"/>
</dbReference>
<dbReference type="InterPro" id="IPR004843">
    <property type="entry name" value="Calcineurin-like_PHP"/>
</dbReference>
<evidence type="ECO:0000256" key="4">
    <source>
        <dbReference type="ARBA" id="ARBA00061089"/>
    </source>
</evidence>
<dbReference type="GO" id="GO:0016020">
    <property type="term" value="C:membrane"/>
    <property type="evidence" value="ECO:0007669"/>
    <property type="project" value="GOC"/>
</dbReference>